<feature type="transmembrane region" description="Helical" evidence="6">
    <location>
        <begin position="142"/>
        <end position="165"/>
    </location>
</feature>
<dbReference type="GO" id="GO:0015385">
    <property type="term" value="F:sodium:proton antiporter activity"/>
    <property type="evidence" value="ECO:0007669"/>
    <property type="project" value="TreeGrafter"/>
</dbReference>
<evidence type="ECO:0000256" key="1">
    <source>
        <dbReference type="ARBA" id="ARBA00004429"/>
    </source>
</evidence>
<dbReference type="PANTHER" id="PTHR30341">
    <property type="entry name" value="SODIUM ION/PROTON ANTIPORTER NHAA-RELATED"/>
    <property type="match status" value="1"/>
</dbReference>
<feature type="transmembrane region" description="Helical" evidence="6">
    <location>
        <begin position="84"/>
        <end position="105"/>
    </location>
</feature>
<keyword evidence="5 6" id="KW-0472">Membrane</keyword>
<dbReference type="HAMAP" id="MF_01844">
    <property type="entry name" value="NhaA"/>
    <property type="match status" value="1"/>
</dbReference>
<feature type="transmembrane region" description="Helical" evidence="6">
    <location>
        <begin position="209"/>
        <end position="230"/>
    </location>
</feature>
<keyword evidence="2 6" id="KW-1003">Cell membrane</keyword>
<dbReference type="InterPro" id="IPR004670">
    <property type="entry name" value="NhaA"/>
</dbReference>
<proteinExistence type="inferred from homology"/>
<feature type="transmembrane region" description="Helical" evidence="6">
    <location>
        <begin position="117"/>
        <end position="136"/>
    </location>
</feature>
<protein>
    <recommendedName>
        <fullName evidence="6">Na(+)/H(+) antiporter NhaA</fullName>
    </recommendedName>
    <alternativeName>
        <fullName evidence="6">Sodium/proton antiporter NhaA</fullName>
    </alternativeName>
</protein>
<dbReference type="Pfam" id="PF06965">
    <property type="entry name" value="Na_H_antiport_1"/>
    <property type="match status" value="1"/>
</dbReference>
<dbReference type="PANTHER" id="PTHR30341:SF0">
    <property type="entry name" value="NA(+)_H(+) ANTIPORTER NHAA"/>
    <property type="match status" value="1"/>
</dbReference>
<dbReference type="InterPro" id="IPR023171">
    <property type="entry name" value="Na/H_antiporter_dom_sf"/>
</dbReference>
<keyword evidence="6" id="KW-0739">Sodium transport</keyword>
<comment type="catalytic activity">
    <reaction evidence="6">
        <text>Na(+)(in) + 2 H(+)(out) = Na(+)(out) + 2 H(+)(in)</text>
        <dbReference type="Rhea" id="RHEA:29251"/>
        <dbReference type="ChEBI" id="CHEBI:15378"/>
        <dbReference type="ChEBI" id="CHEBI:29101"/>
    </reaction>
</comment>
<gene>
    <name evidence="6" type="primary">nhaA</name>
    <name evidence="7" type="ORF">A3E36_03495</name>
</gene>
<comment type="caution">
    <text evidence="7">The sequence shown here is derived from an EMBL/GenBank/DDBJ whole genome shotgun (WGS) entry which is preliminary data.</text>
</comment>
<feature type="transmembrane region" description="Helical" evidence="6">
    <location>
        <begin position="324"/>
        <end position="346"/>
    </location>
</feature>
<dbReference type="GO" id="GO:0005886">
    <property type="term" value="C:plasma membrane"/>
    <property type="evidence" value="ECO:0007669"/>
    <property type="project" value="UniProtKB-SubCell"/>
</dbReference>
<evidence type="ECO:0000313" key="8">
    <source>
        <dbReference type="Proteomes" id="UP000177941"/>
    </source>
</evidence>
<dbReference type="Gene3D" id="1.20.1530.10">
    <property type="entry name" value="Na+/H+ antiporter like domain"/>
    <property type="match status" value="1"/>
</dbReference>
<feature type="transmembrane region" description="Helical" evidence="6">
    <location>
        <begin position="47"/>
        <end position="64"/>
    </location>
</feature>
<evidence type="ECO:0000313" key="7">
    <source>
        <dbReference type="EMBL" id="OGY36433.1"/>
    </source>
</evidence>
<feature type="transmembrane region" description="Helical" evidence="6">
    <location>
        <begin position="172"/>
        <end position="189"/>
    </location>
</feature>
<organism evidence="7 8">
    <name type="scientific">Candidatus Andersenbacteria bacterium RIFCSPHIGHO2_12_FULL_45_11b</name>
    <dbReference type="NCBI Taxonomy" id="1797282"/>
    <lineage>
        <taxon>Bacteria</taxon>
        <taxon>Candidatus Anderseniibacteriota</taxon>
    </lineage>
</organism>
<feature type="transmembrane region" description="Helical" evidence="6">
    <location>
        <begin position="261"/>
        <end position="281"/>
    </location>
</feature>
<sequence length="399" mass="42391">MVRRGITFLLENSLFLIGGTFAALVWANYDHESYERMVHMQVFGKTIHFWVTDVGMSLFFLLAGKEVFESFLPGGSLSSLRKAATPLVATLGGMIFPAAVFYGCCMVFDRQDVLRGWAIPCATDIAFSYLIAKIIFGPNHVAIPFLLLIAIADDAGGLAILALGYSQGGGDWYSCGLLLLLAMCIGLLLRVCSVKSFLPYLIGPGVCSWLAFEAGGLHPALGLVPIVCLMPHERKDIGIFVEAEDALPDALNRMEHCLKPLVEGILGLFALVNAGVVFSNVAAPTGFVLGSLLVGKPLGIFLCTIVAMAIFSLEMPHGMTKRDLLVVGMVAGIGFTVSLFVSVVAFPEGGVVLDAAKMGALFSFGSGLVAIATAKLLGVQREKSPDRVSVPILLAEVEG</sequence>
<evidence type="ECO:0000256" key="2">
    <source>
        <dbReference type="ARBA" id="ARBA00022475"/>
    </source>
</evidence>
<evidence type="ECO:0000256" key="6">
    <source>
        <dbReference type="HAMAP-Rule" id="MF_01844"/>
    </source>
</evidence>
<keyword evidence="6" id="KW-0915">Sodium</keyword>
<keyword evidence="6" id="KW-0406">Ion transport</keyword>
<dbReference type="Proteomes" id="UP000177941">
    <property type="component" value="Unassembled WGS sequence"/>
</dbReference>
<accession>A0A1G1X8W6</accession>
<evidence type="ECO:0000256" key="4">
    <source>
        <dbReference type="ARBA" id="ARBA00022989"/>
    </source>
</evidence>
<feature type="transmembrane region" description="Helical" evidence="6">
    <location>
        <begin position="287"/>
        <end position="312"/>
    </location>
</feature>
<evidence type="ECO:0000256" key="3">
    <source>
        <dbReference type="ARBA" id="ARBA00022692"/>
    </source>
</evidence>
<comment type="similarity">
    <text evidence="6">Belongs to the NhaA Na(+)/H(+) (TC 2.A.33) antiporter family.</text>
</comment>
<feature type="transmembrane region" description="Helical" evidence="6">
    <location>
        <begin position="6"/>
        <end position="27"/>
    </location>
</feature>
<dbReference type="GO" id="GO:0006885">
    <property type="term" value="P:regulation of pH"/>
    <property type="evidence" value="ECO:0007669"/>
    <property type="project" value="InterPro"/>
</dbReference>
<evidence type="ECO:0000256" key="5">
    <source>
        <dbReference type="ARBA" id="ARBA00023136"/>
    </source>
</evidence>
<reference evidence="7 8" key="1">
    <citation type="journal article" date="2016" name="Nat. Commun.">
        <title>Thousands of microbial genomes shed light on interconnected biogeochemical processes in an aquifer system.</title>
        <authorList>
            <person name="Anantharaman K."/>
            <person name="Brown C.T."/>
            <person name="Hug L.A."/>
            <person name="Sharon I."/>
            <person name="Castelle C.J."/>
            <person name="Probst A.J."/>
            <person name="Thomas B.C."/>
            <person name="Singh A."/>
            <person name="Wilkins M.J."/>
            <person name="Karaoz U."/>
            <person name="Brodie E.L."/>
            <person name="Williams K.H."/>
            <person name="Hubbard S.S."/>
            <person name="Banfield J.F."/>
        </authorList>
    </citation>
    <scope>NUCLEOTIDE SEQUENCE [LARGE SCALE GENOMIC DNA]</scope>
</reference>
<feature type="transmembrane region" description="Helical" evidence="6">
    <location>
        <begin position="358"/>
        <end position="377"/>
    </location>
</feature>
<keyword evidence="4 6" id="KW-1133">Transmembrane helix</keyword>
<keyword evidence="6" id="KW-0813">Transport</keyword>
<name>A0A1G1X8W6_9BACT</name>
<comment type="function">
    <text evidence="6">Na(+)/H(+) antiporter that extrudes sodium in exchange for external protons.</text>
</comment>
<keyword evidence="6" id="KW-0050">Antiport</keyword>
<comment type="subcellular location">
    <subcellularLocation>
        <location evidence="1">Cell inner membrane</location>
        <topology evidence="1">Multi-pass membrane protein</topology>
    </subcellularLocation>
    <subcellularLocation>
        <location evidence="6">Cell membrane</location>
        <topology evidence="6">Multi-pass membrane protein</topology>
    </subcellularLocation>
</comment>
<dbReference type="AlphaFoldDB" id="A0A1G1X8W6"/>
<dbReference type="EMBL" id="MHHS01000034">
    <property type="protein sequence ID" value="OGY36433.1"/>
    <property type="molecule type" value="Genomic_DNA"/>
</dbReference>
<keyword evidence="3 6" id="KW-0812">Transmembrane</keyword>